<comment type="caution">
    <text evidence="11">The sequence shown here is derived from an EMBL/GenBank/DDBJ whole genome shotgun (WGS) entry which is preliminary data.</text>
</comment>
<dbReference type="GO" id="GO:0019303">
    <property type="term" value="P:D-ribose catabolic process"/>
    <property type="evidence" value="ECO:0007669"/>
    <property type="project" value="UniProtKB-UniRule"/>
</dbReference>
<evidence type="ECO:0000256" key="6">
    <source>
        <dbReference type="ARBA" id="ARBA00022842"/>
    </source>
</evidence>
<keyword evidence="9" id="KW-0963">Cytoplasm</keyword>
<feature type="binding site" evidence="9">
    <location>
        <begin position="9"/>
        <end position="11"/>
    </location>
    <ligand>
        <name>substrate</name>
    </ligand>
</feature>
<evidence type="ECO:0000259" key="10">
    <source>
        <dbReference type="Pfam" id="PF00294"/>
    </source>
</evidence>
<dbReference type="PRINTS" id="PR00990">
    <property type="entry name" value="RIBOKINASE"/>
</dbReference>
<evidence type="ECO:0000313" key="11">
    <source>
        <dbReference type="EMBL" id="PWJ95129.1"/>
    </source>
</evidence>
<comment type="similarity">
    <text evidence="9">Belongs to the carbohydrate kinase PfkB family. Ribokinase subfamily.</text>
</comment>
<comment type="subunit">
    <text evidence="9">Homodimer.</text>
</comment>
<keyword evidence="5 9" id="KW-0067">ATP-binding</keyword>
<keyword evidence="7 9" id="KW-0630">Potassium</keyword>
<evidence type="ECO:0000256" key="3">
    <source>
        <dbReference type="ARBA" id="ARBA00022741"/>
    </source>
</evidence>
<comment type="cofactor">
    <cofactor evidence="9">
        <name>Mg(2+)</name>
        <dbReference type="ChEBI" id="CHEBI:18420"/>
    </cofactor>
    <text evidence="9">Requires a divalent cation, most likely magnesium in vivo, as an electrophilic catalyst to aid phosphoryl group transfer. It is the chelate of the metal and the nucleotide that is the actual substrate.</text>
</comment>
<dbReference type="Pfam" id="PF00294">
    <property type="entry name" value="PfkB"/>
    <property type="match status" value="1"/>
</dbReference>
<feature type="binding site" evidence="9">
    <location>
        <begin position="252"/>
        <end position="253"/>
    </location>
    <ligand>
        <name>ATP</name>
        <dbReference type="ChEBI" id="CHEBI:30616"/>
    </ligand>
</feature>
<dbReference type="GO" id="GO:0005829">
    <property type="term" value="C:cytosol"/>
    <property type="evidence" value="ECO:0007669"/>
    <property type="project" value="TreeGrafter"/>
</dbReference>
<evidence type="ECO:0000256" key="8">
    <source>
        <dbReference type="ARBA" id="ARBA00023277"/>
    </source>
</evidence>
<evidence type="ECO:0000256" key="4">
    <source>
        <dbReference type="ARBA" id="ARBA00022777"/>
    </source>
</evidence>
<proteinExistence type="inferred from homology"/>
<feature type="binding site" evidence="9">
    <location>
        <position position="283"/>
    </location>
    <ligand>
        <name>K(+)</name>
        <dbReference type="ChEBI" id="CHEBI:29103"/>
    </ligand>
</feature>
<dbReference type="InterPro" id="IPR011611">
    <property type="entry name" value="PfkB_dom"/>
</dbReference>
<dbReference type="InterPro" id="IPR002139">
    <property type="entry name" value="Ribo/fructo_kinase"/>
</dbReference>
<keyword evidence="2 9" id="KW-0479">Metal-binding</keyword>
<comment type="catalytic activity">
    <reaction evidence="9">
        <text>D-ribose + ATP = D-ribose 5-phosphate + ADP + H(+)</text>
        <dbReference type="Rhea" id="RHEA:13697"/>
        <dbReference type="ChEBI" id="CHEBI:15378"/>
        <dbReference type="ChEBI" id="CHEBI:30616"/>
        <dbReference type="ChEBI" id="CHEBI:47013"/>
        <dbReference type="ChEBI" id="CHEBI:78346"/>
        <dbReference type="ChEBI" id="CHEBI:456216"/>
        <dbReference type="EC" id="2.7.1.15"/>
    </reaction>
</comment>
<feature type="binding site" evidence="9">
    <location>
        <begin position="220"/>
        <end position="225"/>
    </location>
    <ligand>
        <name>ATP</name>
        <dbReference type="ChEBI" id="CHEBI:30616"/>
    </ligand>
</feature>
<gene>
    <name evidence="9" type="primary">rbsK</name>
    <name evidence="11" type="ORF">C7380_10784</name>
</gene>
<feature type="binding site" evidence="9">
    <location>
        <position position="247"/>
    </location>
    <ligand>
        <name>K(+)</name>
        <dbReference type="ChEBI" id="CHEBI:29103"/>
    </ligand>
</feature>
<dbReference type="PANTHER" id="PTHR10584:SF166">
    <property type="entry name" value="RIBOKINASE"/>
    <property type="match status" value="1"/>
</dbReference>
<dbReference type="GO" id="GO:0046872">
    <property type="term" value="F:metal ion binding"/>
    <property type="evidence" value="ECO:0007669"/>
    <property type="project" value="UniProtKB-KW"/>
</dbReference>
<keyword evidence="8 9" id="KW-0119">Carbohydrate metabolism</keyword>
<feature type="domain" description="Carbohydrate kinase PfkB" evidence="10">
    <location>
        <begin position="4"/>
        <end position="296"/>
    </location>
</feature>
<feature type="binding site" evidence="9">
    <location>
        <position position="286"/>
    </location>
    <ligand>
        <name>K(+)</name>
        <dbReference type="ChEBI" id="CHEBI:29103"/>
    </ligand>
</feature>
<organism evidence="11 12">
    <name type="scientific">Oceanotoga teriensis</name>
    <dbReference type="NCBI Taxonomy" id="515440"/>
    <lineage>
        <taxon>Bacteria</taxon>
        <taxon>Thermotogati</taxon>
        <taxon>Thermotogota</taxon>
        <taxon>Thermotogae</taxon>
        <taxon>Petrotogales</taxon>
        <taxon>Petrotogaceae</taxon>
        <taxon>Oceanotoga</taxon>
    </lineage>
</organism>
<feature type="binding site" evidence="9">
    <location>
        <position position="138"/>
    </location>
    <ligand>
        <name>substrate</name>
    </ligand>
</feature>
<comment type="activity regulation">
    <text evidence="9">Activated by a monovalent cation that binds near, but not in, the active site. The most likely occupant of the site in vivo is potassium. Ion binding induces a conformational change that may alter substrate affinity.</text>
</comment>
<feature type="active site" description="Proton acceptor" evidence="9">
    <location>
        <position position="253"/>
    </location>
</feature>
<dbReference type="InterPro" id="IPR011877">
    <property type="entry name" value="Ribokinase"/>
</dbReference>
<keyword evidence="4 9" id="KW-0418">Kinase</keyword>
<keyword evidence="3 9" id="KW-0547">Nucleotide-binding</keyword>
<comment type="pathway">
    <text evidence="9">Carbohydrate metabolism; D-ribose degradation; D-ribose 5-phosphate from beta-D-ribopyranose: step 2/2.</text>
</comment>
<dbReference type="EC" id="2.7.1.15" evidence="9"/>
<dbReference type="InterPro" id="IPR029056">
    <property type="entry name" value="Ribokinase-like"/>
</dbReference>
<dbReference type="GO" id="GO:0004747">
    <property type="term" value="F:ribokinase activity"/>
    <property type="evidence" value="ECO:0007669"/>
    <property type="project" value="UniProtKB-UniRule"/>
</dbReference>
<evidence type="ECO:0000256" key="7">
    <source>
        <dbReference type="ARBA" id="ARBA00022958"/>
    </source>
</evidence>
<feature type="binding site" evidence="9">
    <location>
        <begin position="37"/>
        <end position="41"/>
    </location>
    <ligand>
        <name>substrate</name>
    </ligand>
</feature>
<feature type="binding site" evidence="9">
    <location>
        <position position="288"/>
    </location>
    <ligand>
        <name>K(+)</name>
        <dbReference type="ChEBI" id="CHEBI:29103"/>
    </ligand>
</feature>
<dbReference type="GO" id="GO:0005524">
    <property type="term" value="F:ATP binding"/>
    <property type="evidence" value="ECO:0007669"/>
    <property type="project" value="UniProtKB-UniRule"/>
</dbReference>
<evidence type="ECO:0000256" key="2">
    <source>
        <dbReference type="ARBA" id="ARBA00022723"/>
    </source>
</evidence>
<comment type="subcellular location">
    <subcellularLocation>
        <location evidence="9">Cytoplasm</location>
    </subcellularLocation>
</comment>
<keyword evidence="1 9" id="KW-0808">Transferase</keyword>
<dbReference type="EMBL" id="QGGI01000007">
    <property type="protein sequence ID" value="PWJ95129.1"/>
    <property type="molecule type" value="Genomic_DNA"/>
</dbReference>
<dbReference type="CDD" id="cd01174">
    <property type="entry name" value="ribokinase"/>
    <property type="match status" value="1"/>
</dbReference>
<keyword evidence="12" id="KW-1185">Reference proteome</keyword>
<dbReference type="HAMAP" id="MF_01987">
    <property type="entry name" value="Ribokinase"/>
    <property type="match status" value="1"/>
</dbReference>
<feature type="binding site" evidence="9">
    <location>
        <position position="253"/>
    </location>
    <ligand>
        <name>substrate</name>
    </ligand>
</feature>
<comment type="function">
    <text evidence="9">Catalyzes the phosphorylation of ribose at O-5 in a reaction requiring ATP and magnesium. The resulting D-ribose-5-phosphate can then be used either for sythesis of nucleotides, histidine, and tryptophan, or as a component of the pentose phosphate pathway.</text>
</comment>
<accession>A0AA45C761</accession>
<dbReference type="AlphaFoldDB" id="A0AA45C761"/>
<feature type="binding site" evidence="9">
    <location>
        <position position="292"/>
    </location>
    <ligand>
        <name>K(+)</name>
        <dbReference type="ChEBI" id="CHEBI:29103"/>
    </ligand>
</feature>
<feature type="binding site" evidence="9">
    <location>
        <position position="182"/>
    </location>
    <ligand>
        <name>ATP</name>
        <dbReference type="ChEBI" id="CHEBI:30616"/>
    </ligand>
</feature>
<evidence type="ECO:0000256" key="1">
    <source>
        <dbReference type="ARBA" id="ARBA00022679"/>
    </source>
</evidence>
<dbReference type="PANTHER" id="PTHR10584">
    <property type="entry name" value="SUGAR KINASE"/>
    <property type="match status" value="1"/>
</dbReference>
<feature type="binding site" evidence="9">
    <location>
        <position position="249"/>
    </location>
    <ligand>
        <name>K(+)</name>
        <dbReference type="ChEBI" id="CHEBI:29103"/>
    </ligand>
</feature>
<reference evidence="11 12" key="1">
    <citation type="submission" date="2018-05" db="EMBL/GenBank/DDBJ databases">
        <title>Genomic Encyclopedia of Type Strains, Phase IV (KMG-IV): sequencing the most valuable type-strain genomes for metagenomic binning, comparative biology and taxonomic classification.</title>
        <authorList>
            <person name="Goeker M."/>
        </authorList>
    </citation>
    <scope>NUCLEOTIDE SEQUENCE [LARGE SCALE GENOMIC DNA]</scope>
    <source>
        <strain evidence="11 12">DSM 24906</strain>
    </source>
</reference>
<dbReference type="Proteomes" id="UP000245921">
    <property type="component" value="Unassembled WGS sequence"/>
</dbReference>
<keyword evidence="6 9" id="KW-0460">Magnesium</keyword>
<evidence type="ECO:0000256" key="9">
    <source>
        <dbReference type="HAMAP-Rule" id="MF_01987"/>
    </source>
</evidence>
<sequence length="305" mass="33835">MIGVIGSTNIDIVLSVHHFTAPGETQKSDIIDTNFGGKGANQAITAAKLTKNPVYFCTVIGDDEYGKKIEKEFKKNNIEGYCIEKDTNTGRAYIEVSQEGENRIIIHPGANDKISTQKVDNFLEKYSDKIKYCMIQNEMPETTINYAIKKLKEKNIKIIYDPAPKEATNIENLKDIDFLTPNETEFEYLFRKVSNKIDLDLREKGLLFKKLTGVKNLIMKMGSKGSLLIDEKNQLSTIKSIKVKAVDSTAAGDIYNGSFVSALSDKNSIEKSLIFAAVSAGISVTKKGAQTSIPTREEIISKINS</sequence>
<dbReference type="RefSeq" id="WP_109604664.1">
    <property type="nucleotide sequence ID" value="NZ_JAMHJO010000002.1"/>
</dbReference>
<dbReference type="SUPFAM" id="SSF53613">
    <property type="entry name" value="Ribokinase-like"/>
    <property type="match status" value="1"/>
</dbReference>
<dbReference type="Gene3D" id="3.40.1190.20">
    <property type="match status" value="1"/>
</dbReference>
<evidence type="ECO:0000313" key="12">
    <source>
        <dbReference type="Proteomes" id="UP000245921"/>
    </source>
</evidence>
<evidence type="ECO:0000256" key="5">
    <source>
        <dbReference type="ARBA" id="ARBA00022840"/>
    </source>
</evidence>
<protein>
    <recommendedName>
        <fullName evidence="9">Ribokinase</fullName>
        <shortName evidence="9">RK</shortName>
        <ecNumber evidence="9">2.7.1.15</ecNumber>
    </recommendedName>
</protein>
<comment type="caution">
    <text evidence="9">Lacks conserved residue(s) required for the propagation of feature annotation.</text>
</comment>
<name>A0AA45C761_9BACT</name>